<dbReference type="InterPro" id="IPR013785">
    <property type="entry name" value="Aldolase_TIM"/>
</dbReference>
<dbReference type="InterPro" id="IPR045247">
    <property type="entry name" value="Oye-like"/>
</dbReference>
<dbReference type="GO" id="GO:0003959">
    <property type="term" value="F:NADPH dehydrogenase activity"/>
    <property type="evidence" value="ECO:0007669"/>
    <property type="project" value="TreeGrafter"/>
</dbReference>
<feature type="domain" description="NADH:flavin oxidoreductase/NADH oxidase N-terminal" evidence="1">
    <location>
        <begin position="6"/>
        <end position="351"/>
    </location>
</feature>
<dbReference type="OrthoDB" id="276546at2759"/>
<dbReference type="RefSeq" id="XP_023623244.1">
    <property type="nucleotide sequence ID" value="XM_023767476.1"/>
</dbReference>
<protein>
    <submittedName>
        <fullName evidence="2">Related to NADH:flavin oxidoreductase/12-oxophytodienoate reductase</fullName>
    </submittedName>
</protein>
<dbReference type="Gene3D" id="3.20.20.70">
    <property type="entry name" value="Aldolase class I"/>
    <property type="match status" value="1"/>
</dbReference>
<evidence type="ECO:0000313" key="3">
    <source>
        <dbReference type="Proteomes" id="UP000225277"/>
    </source>
</evidence>
<dbReference type="PANTHER" id="PTHR22893:SF91">
    <property type="entry name" value="NADPH DEHYDROGENASE 2-RELATED"/>
    <property type="match status" value="1"/>
</dbReference>
<evidence type="ECO:0000313" key="2">
    <source>
        <dbReference type="EMBL" id="CZT16351.1"/>
    </source>
</evidence>
<dbReference type="GO" id="GO:0010181">
    <property type="term" value="F:FMN binding"/>
    <property type="evidence" value="ECO:0007669"/>
    <property type="project" value="InterPro"/>
</dbReference>
<dbReference type="CDD" id="cd02933">
    <property type="entry name" value="OYE_like_FMN"/>
    <property type="match status" value="1"/>
</dbReference>
<name>A0A2D3UNF2_9PEZI</name>
<reference evidence="2 3" key="1">
    <citation type="submission" date="2016-03" db="EMBL/GenBank/DDBJ databases">
        <authorList>
            <person name="Ploux O."/>
        </authorList>
    </citation>
    <scope>NUCLEOTIDE SEQUENCE [LARGE SCALE GENOMIC DNA]</scope>
    <source>
        <strain evidence="2 3">URUG2</strain>
    </source>
</reference>
<accession>A0A2D3UNF2</accession>
<dbReference type="Proteomes" id="UP000225277">
    <property type="component" value="Unassembled WGS sequence"/>
</dbReference>
<proteinExistence type="predicted"/>
<dbReference type="InterPro" id="IPR001155">
    <property type="entry name" value="OxRdtase_FMN_N"/>
</dbReference>
<dbReference type="STRING" id="112498.A0A2D3UNF2"/>
<organism evidence="2 3">
    <name type="scientific">Ramularia collo-cygni</name>
    <dbReference type="NCBI Taxonomy" id="112498"/>
    <lineage>
        <taxon>Eukaryota</taxon>
        <taxon>Fungi</taxon>
        <taxon>Dikarya</taxon>
        <taxon>Ascomycota</taxon>
        <taxon>Pezizomycotina</taxon>
        <taxon>Dothideomycetes</taxon>
        <taxon>Dothideomycetidae</taxon>
        <taxon>Mycosphaerellales</taxon>
        <taxon>Mycosphaerellaceae</taxon>
        <taxon>Ramularia</taxon>
    </lineage>
</organism>
<dbReference type="FunFam" id="3.20.20.70:FF:000138">
    <property type="entry name" value="NADPH dehydrogenase 1"/>
    <property type="match status" value="1"/>
</dbReference>
<dbReference type="EMBL" id="FJUY01000002">
    <property type="protein sequence ID" value="CZT16351.1"/>
    <property type="molecule type" value="Genomic_DNA"/>
</dbReference>
<evidence type="ECO:0000259" key="1">
    <source>
        <dbReference type="Pfam" id="PF00724"/>
    </source>
</evidence>
<dbReference type="SUPFAM" id="SSF51395">
    <property type="entry name" value="FMN-linked oxidoreductases"/>
    <property type="match status" value="1"/>
</dbReference>
<dbReference type="Pfam" id="PF00724">
    <property type="entry name" value="Oxidored_FMN"/>
    <property type="match status" value="1"/>
</dbReference>
<keyword evidence="3" id="KW-1185">Reference proteome</keyword>
<dbReference type="GeneID" id="35597415"/>
<sequence length="382" mass="42107">MVSDRLFRPLKVGNVELQHRLVMAPLTRFRADAERNVHPDAAEYYTQRASIPGTLIITEAVFISVQAGGYKKIPGIFTDAHVEGWKKIVDSVHSKGSTIFMQLWHLGRVAQAKVLKEEGGYSVVGPSPISVDSSETSAGAATVVPVEMSISEVEATVRDYANATRNAIRAGFDGVEIHGANGYLIDQFFQDVSNQRSDRYGGSIENRARFGLEVAKACIEAAGDSKKIGFRLSPYGQFQGMGMEDPLPQFTYIVNELKKLDLAYLHLIESRESGSAADGVYKAVGTNELIPLIETWGTETPIILAGGFTPEKAEWAVNEVATADNVLIAFGRYFISTPDLAYRVQHGLPLNKWDRKTFYAPGPEGYIDYPFSKEFLSRESRL</sequence>
<gene>
    <name evidence="2" type="ORF">RCC_02194</name>
</gene>
<dbReference type="AlphaFoldDB" id="A0A2D3UNF2"/>
<dbReference type="PANTHER" id="PTHR22893">
    <property type="entry name" value="NADH OXIDOREDUCTASE-RELATED"/>
    <property type="match status" value="1"/>
</dbReference>